<dbReference type="HOGENOM" id="CLU_3409135_0_0_9"/>
<dbReference type="STRING" id="871968.DESME_06930"/>
<sequence>MIRSGNLFSGKGSKELLLLFYQVAEPWSC</sequence>
<organism evidence="1 2">
    <name type="scientific">Desulfitobacterium metallireducens DSM 15288</name>
    <dbReference type="NCBI Taxonomy" id="871968"/>
    <lineage>
        <taxon>Bacteria</taxon>
        <taxon>Bacillati</taxon>
        <taxon>Bacillota</taxon>
        <taxon>Clostridia</taxon>
        <taxon>Eubacteriales</taxon>
        <taxon>Desulfitobacteriaceae</taxon>
        <taxon>Desulfitobacterium</taxon>
    </lineage>
</organism>
<reference evidence="1 2" key="1">
    <citation type="submission" date="2013-12" db="EMBL/GenBank/DDBJ databases">
        <authorList>
            <consortium name="DOE Joint Genome Institute"/>
            <person name="Smidt H."/>
            <person name="Huntemann M."/>
            <person name="Han J."/>
            <person name="Chen A."/>
            <person name="Kyrpides N."/>
            <person name="Mavromatis K."/>
            <person name="Markowitz V."/>
            <person name="Palaniappan K."/>
            <person name="Ivanova N."/>
            <person name="Schaumberg A."/>
            <person name="Pati A."/>
            <person name="Liolios K."/>
            <person name="Nordberg H.P."/>
            <person name="Cantor M.N."/>
            <person name="Hua S.X."/>
            <person name="Woyke T."/>
        </authorList>
    </citation>
    <scope>NUCLEOTIDE SEQUENCE [LARGE SCALE GENOMIC DNA]</scope>
    <source>
        <strain evidence="2">DSM 15288</strain>
    </source>
</reference>
<dbReference type="AlphaFoldDB" id="W0ECN6"/>
<dbReference type="EMBL" id="CP007032">
    <property type="protein sequence ID" value="AHF08527.1"/>
    <property type="molecule type" value="Genomic_DNA"/>
</dbReference>
<dbReference type="Proteomes" id="UP000010847">
    <property type="component" value="Chromosome"/>
</dbReference>
<gene>
    <name evidence="1" type="ORF">DESME_06930</name>
</gene>
<keyword evidence="2" id="KW-1185">Reference proteome</keyword>
<proteinExistence type="predicted"/>
<protein>
    <submittedName>
        <fullName evidence="1">Uncharacterized protein</fullName>
    </submittedName>
</protein>
<dbReference type="KEGG" id="dmt:DESME_06930"/>
<name>W0ECN6_9FIRM</name>
<evidence type="ECO:0000313" key="2">
    <source>
        <dbReference type="Proteomes" id="UP000010847"/>
    </source>
</evidence>
<accession>W0ECN6</accession>
<evidence type="ECO:0000313" key="1">
    <source>
        <dbReference type="EMBL" id="AHF08527.1"/>
    </source>
</evidence>